<dbReference type="PANTHER" id="PTHR37017:SF11">
    <property type="entry name" value="ESTERASE_LIPASE_THIOESTERASE DOMAIN-CONTAINING PROTEIN"/>
    <property type="match status" value="1"/>
</dbReference>
<gene>
    <name evidence="2" type="ORF">LTR62_005713</name>
</gene>
<feature type="domain" description="AB hydrolase-1" evidence="1">
    <location>
        <begin position="10"/>
        <end position="240"/>
    </location>
</feature>
<name>A0AAN7TP41_9PEZI</name>
<evidence type="ECO:0000313" key="2">
    <source>
        <dbReference type="EMBL" id="KAK5110521.1"/>
    </source>
</evidence>
<evidence type="ECO:0000313" key="3">
    <source>
        <dbReference type="Proteomes" id="UP001310890"/>
    </source>
</evidence>
<dbReference type="PANTHER" id="PTHR37017">
    <property type="entry name" value="AB HYDROLASE-1 DOMAIN-CONTAINING PROTEIN-RELATED"/>
    <property type="match status" value="1"/>
</dbReference>
<dbReference type="InterPro" id="IPR000073">
    <property type="entry name" value="AB_hydrolase_1"/>
</dbReference>
<dbReference type="AlphaFoldDB" id="A0AAN7TP41"/>
<dbReference type="SUPFAM" id="SSF53474">
    <property type="entry name" value="alpha/beta-Hydrolases"/>
    <property type="match status" value="1"/>
</dbReference>
<reference evidence="2" key="1">
    <citation type="submission" date="2023-08" db="EMBL/GenBank/DDBJ databases">
        <title>Black Yeasts Isolated from many extreme environments.</title>
        <authorList>
            <person name="Coleine C."/>
            <person name="Stajich J.E."/>
            <person name="Selbmann L."/>
        </authorList>
    </citation>
    <scope>NUCLEOTIDE SEQUENCE</scope>
    <source>
        <strain evidence="2">CCFEE 5401</strain>
    </source>
</reference>
<comment type="caution">
    <text evidence="2">The sequence shown here is derived from an EMBL/GenBank/DDBJ whole genome shotgun (WGS) entry which is preliminary data.</text>
</comment>
<protein>
    <recommendedName>
        <fullName evidence="1">AB hydrolase-1 domain-containing protein</fullName>
    </recommendedName>
</protein>
<dbReference type="InterPro" id="IPR029058">
    <property type="entry name" value="AB_hydrolase_fold"/>
</dbReference>
<organism evidence="2 3">
    <name type="scientific">Meristemomyces frigidus</name>
    <dbReference type="NCBI Taxonomy" id="1508187"/>
    <lineage>
        <taxon>Eukaryota</taxon>
        <taxon>Fungi</taxon>
        <taxon>Dikarya</taxon>
        <taxon>Ascomycota</taxon>
        <taxon>Pezizomycotina</taxon>
        <taxon>Dothideomycetes</taxon>
        <taxon>Dothideomycetidae</taxon>
        <taxon>Mycosphaerellales</taxon>
        <taxon>Teratosphaeriaceae</taxon>
        <taxon>Meristemomyces</taxon>
    </lineage>
</organism>
<proteinExistence type="predicted"/>
<dbReference type="Gene3D" id="3.40.50.1820">
    <property type="entry name" value="alpha/beta hydrolase"/>
    <property type="match status" value="1"/>
</dbReference>
<dbReference type="Pfam" id="PF12697">
    <property type="entry name" value="Abhydrolase_6"/>
    <property type="match status" value="1"/>
</dbReference>
<accession>A0AAN7TP41</accession>
<sequence>MPSPPPTIILSHTAFHQPAHYIHFCAALNEVGLTEYRIPQLASSNPTPPKTDALAQDIAILRKTIRSCLSSGRDVLLVAHGYGGVPLSDAVSGLGDVGGRKDARVLGVVFVAGVVASEGEGFGSAMGSGVAGWVRLEGDTCTAMNPEMTFYNTVASKELVEEAVDHIRPQSTTSLMSPLGQAGWTGFPCAYIKCTQDNAIFPKDQDHMVAKLQKQCEWKPTIVELASDHSPFLGCPQKVAGMLKRLVDEADRAE</sequence>
<dbReference type="EMBL" id="JAVRRL010000048">
    <property type="protein sequence ID" value="KAK5110521.1"/>
    <property type="molecule type" value="Genomic_DNA"/>
</dbReference>
<dbReference type="InterPro" id="IPR052897">
    <property type="entry name" value="Sec-Metab_Biosynth_Hydrolase"/>
</dbReference>
<evidence type="ECO:0000259" key="1">
    <source>
        <dbReference type="Pfam" id="PF12697"/>
    </source>
</evidence>
<dbReference type="Proteomes" id="UP001310890">
    <property type="component" value="Unassembled WGS sequence"/>
</dbReference>